<dbReference type="EMBL" id="KV784354">
    <property type="protein sequence ID" value="OEU20566.1"/>
    <property type="molecule type" value="Genomic_DNA"/>
</dbReference>
<keyword evidence="2" id="KW-0418">Kinase</keyword>
<keyword evidence="2" id="KW-0808">Transferase</keyword>
<accession>A0A1E7FQY8</accession>
<name>A0A1E7FQY8_9STRA</name>
<dbReference type="InterPro" id="IPR001245">
    <property type="entry name" value="Ser-Thr/Tyr_kinase_cat_dom"/>
</dbReference>
<dbReference type="InterPro" id="IPR050167">
    <property type="entry name" value="Ser_Thr_protein_kinase"/>
</dbReference>
<dbReference type="GO" id="GO:0005524">
    <property type="term" value="F:ATP binding"/>
    <property type="evidence" value="ECO:0007669"/>
    <property type="project" value="InterPro"/>
</dbReference>
<dbReference type="GO" id="GO:0004672">
    <property type="term" value="F:protein kinase activity"/>
    <property type="evidence" value="ECO:0007669"/>
    <property type="project" value="InterPro"/>
</dbReference>
<organism evidence="2 3">
    <name type="scientific">Fragilariopsis cylindrus CCMP1102</name>
    <dbReference type="NCBI Taxonomy" id="635003"/>
    <lineage>
        <taxon>Eukaryota</taxon>
        <taxon>Sar</taxon>
        <taxon>Stramenopiles</taxon>
        <taxon>Ochrophyta</taxon>
        <taxon>Bacillariophyta</taxon>
        <taxon>Bacillariophyceae</taxon>
        <taxon>Bacillariophycidae</taxon>
        <taxon>Bacillariales</taxon>
        <taxon>Bacillariaceae</taxon>
        <taxon>Fragilariopsis</taxon>
    </lineage>
</organism>
<dbReference type="OrthoDB" id="187301at2759"/>
<dbReference type="InterPro" id="IPR011009">
    <property type="entry name" value="Kinase-like_dom_sf"/>
</dbReference>
<feature type="domain" description="Protein kinase" evidence="1">
    <location>
        <begin position="1"/>
        <end position="173"/>
    </location>
</feature>
<evidence type="ECO:0000313" key="2">
    <source>
        <dbReference type="EMBL" id="OEU20566.1"/>
    </source>
</evidence>
<dbReference type="InterPro" id="IPR000719">
    <property type="entry name" value="Prot_kinase_dom"/>
</dbReference>
<keyword evidence="3" id="KW-1185">Reference proteome</keyword>
<gene>
    <name evidence="2" type="ORF">FRACYDRAFT_180031</name>
</gene>
<dbReference type="PROSITE" id="PS50011">
    <property type="entry name" value="PROTEIN_KINASE_DOM"/>
    <property type="match status" value="1"/>
</dbReference>
<dbReference type="GO" id="GO:0005737">
    <property type="term" value="C:cytoplasm"/>
    <property type="evidence" value="ECO:0007669"/>
    <property type="project" value="TreeGrafter"/>
</dbReference>
<dbReference type="PANTHER" id="PTHR23257:SF958">
    <property type="entry name" value="SERINE_THREONINE-PROTEIN KINASE WNK4"/>
    <property type="match status" value="1"/>
</dbReference>
<dbReference type="GO" id="GO:0007165">
    <property type="term" value="P:signal transduction"/>
    <property type="evidence" value="ECO:0007669"/>
    <property type="project" value="TreeGrafter"/>
</dbReference>
<proteinExistence type="predicted"/>
<dbReference type="Proteomes" id="UP000095751">
    <property type="component" value="Unassembled WGS sequence"/>
</dbReference>
<dbReference type="KEGG" id="fcy:FRACYDRAFT_180031"/>
<dbReference type="SUPFAM" id="SSF56112">
    <property type="entry name" value="Protein kinase-like (PK-like)"/>
    <property type="match status" value="1"/>
</dbReference>
<dbReference type="PANTHER" id="PTHR23257">
    <property type="entry name" value="SERINE-THREONINE PROTEIN KINASE"/>
    <property type="match status" value="1"/>
</dbReference>
<protein>
    <submittedName>
        <fullName evidence="2">Kinase-like protein</fullName>
    </submittedName>
</protein>
<dbReference type="Pfam" id="PF07714">
    <property type="entry name" value="PK_Tyr_Ser-Thr"/>
    <property type="match status" value="1"/>
</dbReference>
<dbReference type="AlphaFoldDB" id="A0A1E7FQY8"/>
<reference evidence="2 3" key="1">
    <citation type="submission" date="2016-09" db="EMBL/GenBank/DDBJ databases">
        <title>Extensive genetic diversity and differential bi-allelic expression allows diatom success in the polar Southern Ocean.</title>
        <authorList>
            <consortium name="DOE Joint Genome Institute"/>
            <person name="Mock T."/>
            <person name="Otillar R.P."/>
            <person name="Strauss J."/>
            <person name="Dupont C."/>
            <person name="Frickenhaus S."/>
            <person name="Maumus F."/>
            <person name="Mcmullan M."/>
            <person name="Sanges R."/>
            <person name="Schmutz J."/>
            <person name="Toseland A."/>
            <person name="Valas R."/>
            <person name="Veluchamy A."/>
            <person name="Ward B.J."/>
            <person name="Allen A."/>
            <person name="Barry K."/>
            <person name="Falciatore A."/>
            <person name="Ferrante M."/>
            <person name="Fortunato A.E."/>
            <person name="Gloeckner G."/>
            <person name="Gruber A."/>
            <person name="Hipkin R."/>
            <person name="Janech M."/>
            <person name="Kroth P."/>
            <person name="Leese F."/>
            <person name="Lindquist E."/>
            <person name="Lyon B.R."/>
            <person name="Martin J."/>
            <person name="Mayer C."/>
            <person name="Parker M."/>
            <person name="Quesneville H."/>
            <person name="Raymond J."/>
            <person name="Uhlig C."/>
            <person name="Valentin K.U."/>
            <person name="Worden A.Z."/>
            <person name="Armbrust E.V."/>
            <person name="Bowler C."/>
            <person name="Green B."/>
            <person name="Moulton V."/>
            <person name="Van Oosterhout C."/>
            <person name="Grigoriev I."/>
        </authorList>
    </citation>
    <scope>NUCLEOTIDE SEQUENCE [LARGE SCALE GENOMIC DNA]</scope>
    <source>
        <strain evidence="2 3">CCMP1102</strain>
    </source>
</reference>
<dbReference type="InParanoid" id="A0A1E7FQY8"/>
<dbReference type="SMART" id="SM00220">
    <property type="entry name" value="S_TKc"/>
    <property type="match status" value="1"/>
</dbReference>
<dbReference type="Gene3D" id="1.10.510.10">
    <property type="entry name" value="Transferase(Phosphotransferase) domain 1"/>
    <property type="match status" value="1"/>
</dbReference>
<evidence type="ECO:0000313" key="3">
    <source>
        <dbReference type="Proteomes" id="UP000095751"/>
    </source>
</evidence>
<sequence>MERISAAYDLAAAMEYLHQKDIVFRDLKPDNVGFDSNGILKIFDFGLAKELRDDERTEDGLYKMTGCTGSIRYMSPENAQWKPYNLSTDVYSWAMIMWNILALEPPFALYTEQMIIDRVCNRGYRPKIFSTWSSRMSKIIGRSWSANTMDRPSFEEISVQLKTERDEIESKYIAEKKGNKCNPKSMKTTCTSSISNRD</sequence>
<evidence type="ECO:0000259" key="1">
    <source>
        <dbReference type="PROSITE" id="PS50011"/>
    </source>
</evidence>